<dbReference type="EMBL" id="JTDE01003665">
    <property type="protein sequence ID" value="KAF7255791.1"/>
    <property type="molecule type" value="Genomic_DNA"/>
</dbReference>
<dbReference type="InterPro" id="IPR025875">
    <property type="entry name" value="Leu-rich_rpt_4"/>
</dbReference>
<feature type="region of interest" description="Disordered" evidence="3">
    <location>
        <begin position="445"/>
        <end position="476"/>
    </location>
</feature>
<evidence type="ECO:0000256" key="1">
    <source>
        <dbReference type="ARBA" id="ARBA00022614"/>
    </source>
</evidence>
<dbReference type="InterPro" id="IPR001611">
    <property type="entry name" value="Leu-rich_rpt"/>
</dbReference>
<dbReference type="PROSITE" id="PS51450">
    <property type="entry name" value="LRR"/>
    <property type="match status" value="1"/>
</dbReference>
<feature type="region of interest" description="Disordered" evidence="3">
    <location>
        <begin position="320"/>
        <end position="345"/>
    </location>
</feature>
<dbReference type="AlphaFoldDB" id="A0A8S9YRV8"/>
<keyword evidence="1" id="KW-0433">Leucine-rich repeat</keyword>
<dbReference type="Proteomes" id="UP000822476">
    <property type="component" value="Unassembled WGS sequence"/>
</dbReference>
<dbReference type="OrthoDB" id="10251250at2759"/>
<feature type="region of interest" description="Disordered" evidence="3">
    <location>
        <begin position="408"/>
        <end position="429"/>
    </location>
</feature>
<evidence type="ECO:0000313" key="5">
    <source>
        <dbReference type="Proteomes" id="UP000822476"/>
    </source>
</evidence>
<accession>A0A8S9YRV8</accession>
<protein>
    <submittedName>
        <fullName evidence="4">Uncharacterized protein</fullName>
    </submittedName>
</protein>
<evidence type="ECO:0000313" key="4">
    <source>
        <dbReference type="EMBL" id="KAF7255791.1"/>
    </source>
</evidence>
<dbReference type="SUPFAM" id="SSF52058">
    <property type="entry name" value="L domain-like"/>
    <property type="match status" value="1"/>
</dbReference>
<organism evidence="4 5">
    <name type="scientific">Paragonimus skrjabini miyazakii</name>
    <dbReference type="NCBI Taxonomy" id="59628"/>
    <lineage>
        <taxon>Eukaryota</taxon>
        <taxon>Metazoa</taxon>
        <taxon>Spiralia</taxon>
        <taxon>Lophotrochozoa</taxon>
        <taxon>Platyhelminthes</taxon>
        <taxon>Trematoda</taxon>
        <taxon>Digenea</taxon>
        <taxon>Plagiorchiida</taxon>
        <taxon>Troglotremata</taxon>
        <taxon>Troglotrematidae</taxon>
        <taxon>Paragonimus</taxon>
    </lineage>
</organism>
<dbReference type="Gene3D" id="3.80.10.10">
    <property type="entry name" value="Ribonuclease Inhibitor"/>
    <property type="match status" value="1"/>
</dbReference>
<dbReference type="InterPro" id="IPR032675">
    <property type="entry name" value="LRR_dom_sf"/>
</dbReference>
<gene>
    <name evidence="4" type="ORF">EG68_07858</name>
</gene>
<sequence length="514" mass="57736">LGRINLTGNQLNQLDSSISTDYLATSFDFTSNLLQQLPSVGLHGPILKRLCFDQNYLCSLDPLSQSWLPNLHLLSACQNRITEIPELFCPQLKHLLLGDNQISDWSSVNKTVKNLSALKYLNIENNPCVVLLKSKDNVRLFVPSLPSQVEMFLGLQNDQNVQLASQVCSKSDQNSLHNDKNGIKDTVEDSDLSLSNILNGQTEDDSDSPSLCVYLHPVRKLPPKKSISCTNIESISEKNSVSLKFRSFSFGSNLLEKLKLSVKSSMEQSVAEYNIQVPTVYQIHDLSWVHLGLPADEELSVTSELQKENKPGNVVEAKLQQDRSNELTDMTSLEEDTSQPTPTETKYDMQTGVVLQSLTSNNFMNVQENDGPYINPSEEVNEWKEPDWINSLLLAADNYLDDKNFESTNTAKDNYSRSRTRLNGDDTSDVIMTDNEKSVIKPEDADSMVTSTSRSVSPHSTIPSQGMRSTRKTRNQNKSDFYKQTIQLQHSSKSINNAGSYHRLSRIFRTLSEQ</sequence>
<evidence type="ECO:0000256" key="2">
    <source>
        <dbReference type="ARBA" id="ARBA00022737"/>
    </source>
</evidence>
<proteinExistence type="predicted"/>
<name>A0A8S9YRV8_9TREM</name>
<dbReference type="Pfam" id="PF12799">
    <property type="entry name" value="LRR_4"/>
    <property type="match status" value="1"/>
</dbReference>
<keyword evidence="5" id="KW-1185">Reference proteome</keyword>
<evidence type="ECO:0000256" key="3">
    <source>
        <dbReference type="SAM" id="MobiDB-lite"/>
    </source>
</evidence>
<comment type="caution">
    <text evidence="4">The sequence shown here is derived from an EMBL/GenBank/DDBJ whole genome shotgun (WGS) entry which is preliminary data.</text>
</comment>
<feature type="compositionally biased region" description="Polar residues" evidence="3">
    <location>
        <begin position="448"/>
        <end position="468"/>
    </location>
</feature>
<feature type="non-terminal residue" evidence="4">
    <location>
        <position position="514"/>
    </location>
</feature>
<reference evidence="4" key="1">
    <citation type="submission" date="2019-07" db="EMBL/GenBank/DDBJ databases">
        <title>Annotation for the trematode Paragonimus miyazaki's.</title>
        <authorList>
            <person name="Choi Y.-J."/>
        </authorList>
    </citation>
    <scope>NUCLEOTIDE SEQUENCE</scope>
    <source>
        <strain evidence="4">Japan</strain>
    </source>
</reference>
<keyword evidence="2" id="KW-0677">Repeat</keyword>